<name>A0AAV2SD61_MEGNR</name>
<feature type="non-terminal residue" evidence="2">
    <location>
        <position position="122"/>
    </location>
</feature>
<reference evidence="2 3" key="1">
    <citation type="submission" date="2024-05" db="EMBL/GenBank/DDBJ databases">
        <authorList>
            <person name="Wallberg A."/>
        </authorList>
    </citation>
    <scope>NUCLEOTIDE SEQUENCE [LARGE SCALE GENOMIC DNA]</scope>
</reference>
<dbReference type="Gene3D" id="3.30.710.10">
    <property type="entry name" value="Potassium Channel Kv1.1, Chain A"/>
    <property type="match status" value="1"/>
</dbReference>
<dbReference type="InterPro" id="IPR000210">
    <property type="entry name" value="BTB/POZ_dom"/>
</dbReference>
<organism evidence="2 3">
    <name type="scientific">Meganyctiphanes norvegica</name>
    <name type="common">Northern krill</name>
    <name type="synonym">Thysanopoda norvegica</name>
    <dbReference type="NCBI Taxonomy" id="48144"/>
    <lineage>
        <taxon>Eukaryota</taxon>
        <taxon>Metazoa</taxon>
        <taxon>Ecdysozoa</taxon>
        <taxon>Arthropoda</taxon>
        <taxon>Crustacea</taxon>
        <taxon>Multicrustacea</taxon>
        <taxon>Malacostraca</taxon>
        <taxon>Eumalacostraca</taxon>
        <taxon>Eucarida</taxon>
        <taxon>Euphausiacea</taxon>
        <taxon>Euphausiidae</taxon>
        <taxon>Meganyctiphanes</taxon>
    </lineage>
</organism>
<dbReference type="Proteomes" id="UP001497623">
    <property type="component" value="Unassembled WGS sequence"/>
</dbReference>
<accession>A0AAV2SD61</accession>
<dbReference type="PANTHER" id="PTHR24413">
    <property type="entry name" value="SPECKLE-TYPE POZ PROTEIN"/>
    <property type="match status" value="1"/>
</dbReference>
<evidence type="ECO:0000259" key="1">
    <source>
        <dbReference type="PROSITE" id="PS50097"/>
    </source>
</evidence>
<comment type="caution">
    <text evidence="2">The sequence shown here is derived from an EMBL/GenBank/DDBJ whole genome shotgun (WGS) entry which is preliminary data.</text>
</comment>
<evidence type="ECO:0000313" key="3">
    <source>
        <dbReference type="Proteomes" id="UP001497623"/>
    </source>
</evidence>
<proteinExistence type="predicted"/>
<dbReference type="EMBL" id="CAXKWB010057911">
    <property type="protein sequence ID" value="CAL4180007.1"/>
    <property type="molecule type" value="Genomic_DNA"/>
</dbReference>
<evidence type="ECO:0000313" key="2">
    <source>
        <dbReference type="EMBL" id="CAL4180007.1"/>
    </source>
</evidence>
<sequence length="122" mass="14458">MSTISPSQCCVHNSKEHNNELFLNERLSDLTISFPFHKIYFPAHRQMMAKTSPYFENLFYGPMAIKDKEWEVKDDIEPEVFKIMLAHCYDLNLLEESLEMTLKVYKLSDYYMTDSLKSQCLK</sequence>
<dbReference type="SUPFAM" id="SSF54695">
    <property type="entry name" value="POZ domain"/>
    <property type="match status" value="1"/>
</dbReference>
<feature type="domain" description="BTB" evidence="1">
    <location>
        <begin position="28"/>
        <end position="97"/>
    </location>
</feature>
<dbReference type="AlphaFoldDB" id="A0AAV2SD61"/>
<protein>
    <recommendedName>
        <fullName evidence="1">BTB domain-containing protein</fullName>
    </recommendedName>
</protein>
<dbReference type="Pfam" id="PF00651">
    <property type="entry name" value="BTB"/>
    <property type="match status" value="1"/>
</dbReference>
<keyword evidence="3" id="KW-1185">Reference proteome</keyword>
<dbReference type="PROSITE" id="PS50097">
    <property type="entry name" value="BTB"/>
    <property type="match status" value="1"/>
</dbReference>
<dbReference type="InterPro" id="IPR011333">
    <property type="entry name" value="SKP1/BTB/POZ_sf"/>
</dbReference>
<gene>
    <name evidence="2" type="ORF">MNOR_LOCUS35257</name>
</gene>